<feature type="transmembrane region" description="Helical" evidence="10">
    <location>
        <begin position="12"/>
        <end position="32"/>
    </location>
</feature>
<feature type="transmembrane region" description="Helical" evidence="10">
    <location>
        <begin position="52"/>
        <end position="76"/>
    </location>
</feature>
<dbReference type="Pfam" id="PF01554">
    <property type="entry name" value="MatE"/>
    <property type="match status" value="2"/>
</dbReference>
<feature type="transmembrane region" description="Helical" evidence="10">
    <location>
        <begin position="226"/>
        <end position="248"/>
    </location>
</feature>
<organism evidence="11 12">
    <name type="scientific">Dasania phycosphaerae</name>
    <dbReference type="NCBI Taxonomy" id="2950436"/>
    <lineage>
        <taxon>Bacteria</taxon>
        <taxon>Pseudomonadati</taxon>
        <taxon>Pseudomonadota</taxon>
        <taxon>Gammaproteobacteria</taxon>
        <taxon>Cellvibrionales</taxon>
        <taxon>Spongiibacteraceae</taxon>
        <taxon>Dasania</taxon>
    </lineage>
</organism>
<dbReference type="NCBIfam" id="TIGR00797">
    <property type="entry name" value="matE"/>
    <property type="match status" value="1"/>
</dbReference>
<feature type="transmembrane region" description="Helical" evidence="10">
    <location>
        <begin position="383"/>
        <end position="407"/>
    </location>
</feature>
<dbReference type="PANTHER" id="PTHR43298:SF2">
    <property type="entry name" value="FMN_FAD EXPORTER YEEO-RELATED"/>
    <property type="match status" value="1"/>
</dbReference>
<evidence type="ECO:0000256" key="9">
    <source>
        <dbReference type="ARBA" id="ARBA00031636"/>
    </source>
</evidence>
<dbReference type="InterPro" id="IPR048279">
    <property type="entry name" value="MdtK-like"/>
</dbReference>
<comment type="subcellular location">
    <subcellularLocation>
        <location evidence="1">Cell inner membrane</location>
        <topology evidence="1">Multi-pass membrane protein</topology>
    </subcellularLocation>
</comment>
<keyword evidence="8 10" id="KW-0472">Membrane</keyword>
<protein>
    <recommendedName>
        <fullName evidence="9">Multidrug-efflux transporter</fullName>
    </recommendedName>
</protein>
<feature type="transmembrane region" description="Helical" evidence="10">
    <location>
        <begin position="197"/>
        <end position="214"/>
    </location>
</feature>
<dbReference type="EMBL" id="JAPTGG010000014">
    <property type="protein sequence ID" value="MCZ0866640.1"/>
    <property type="molecule type" value="Genomic_DNA"/>
</dbReference>
<dbReference type="GO" id="GO:0006811">
    <property type="term" value="P:monoatomic ion transport"/>
    <property type="evidence" value="ECO:0007669"/>
    <property type="project" value="UniProtKB-KW"/>
</dbReference>
<feature type="transmembrane region" description="Helical" evidence="10">
    <location>
        <begin position="353"/>
        <end position="371"/>
    </location>
</feature>
<keyword evidence="7" id="KW-0406">Ion transport</keyword>
<feature type="transmembrane region" description="Helical" evidence="10">
    <location>
        <begin position="96"/>
        <end position="115"/>
    </location>
</feature>
<evidence type="ECO:0000313" key="12">
    <source>
        <dbReference type="Proteomes" id="UP001069090"/>
    </source>
</evidence>
<evidence type="ECO:0000256" key="1">
    <source>
        <dbReference type="ARBA" id="ARBA00004429"/>
    </source>
</evidence>
<evidence type="ECO:0000313" key="11">
    <source>
        <dbReference type="EMBL" id="MCZ0866640.1"/>
    </source>
</evidence>
<keyword evidence="6 10" id="KW-1133">Transmembrane helix</keyword>
<evidence type="ECO:0000256" key="5">
    <source>
        <dbReference type="ARBA" id="ARBA00022692"/>
    </source>
</evidence>
<evidence type="ECO:0000256" key="2">
    <source>
        <dbReference type="ARBA" id="ARBA00022448"/>
    </source>
</evidence>
<dbReference type="PANTHER" id="PTHR43298">
    <property type="entry name" value="MULTIDRUG RESISTANCE PROTEIN NORM-RELATED"/>
    <property type="match status" value="1"/>
</dbReference>
<dbReference type="AlphaFoldDB" id="A0A9J6RR50"/>
<evidence type="ECO:0000256" key="10">
    <source>
        <dbReference type="SAM" id="Phobius"/>
    </source>
</evidence>
<dbReference type="RefSeq" id="WP_258332667.1">
    <property type="nucleotide sequence ID" value="NZ_JAPTGG010000014.1"/>
</dbReference>
<comment type="caution">
    <text evidence="11">The sequence shown here is derived from an EMBL/GenBank/DDBJ whole genome shotgun (WGS) entry which is preliminary data.</text>
</comment>
<evidence type="ECO:0000256" key="4">
    <source>
        <dbReference type="ARBA" id="ARBA00022475"/>
    </source>
</evidence>
<keyword evidence="12" id="KW-1185">Reference proteome</keyword>
<keyword evidence="4" id="KW-1003">Cell membrane</keyword>
<reference evidence="11 12" key="1">
    <citation type="submission" date="2022-12" db="EMBL/GenBank/DDBJ databases">
        <title>Dasania phycosphaerae sp. nov., isolated from particulate material of the south coast of Korea.</title>
        <authorList>
            <person name="Jiang Y."/>
        </authorList>
    </citation>
    <scope>NUCLEOTIDE SEQUENCE [LARGE SCALE GENOMIC DNA]</scope>
    <source>
        <strain evidence="11 12">GY-19</strain>
    </source>
</reference>
<accession>A0A9J6RR50</accession>
<dbReference type="PIRSF" id="PIRSF006603">
    <property type="entry name" value="DinF"/>
    <property type="match status" value="1"/>
</dbReference>
<dbReference type="GO" id="GO:0015297">
    <property type="term" value="F:antiporter activity"/>
    <property type="evidence" value="ECO:0007669"/>
    <property type="project" value="UniProtKB-KW"/>
</dbReference>
<evidence type="ECO:0000256" key="6">
    <source>
        <dbReference type="ARBA" id="ARBA00022989"/>
    </source>
</evidence>
<feature type="transmembrane region" description="Helical" evidence="10">
    <location>
        <begin position="413"/>
        <end position="433"/>
    </location>
</feature>
<keyword evidence="2" id="KW-0813">Transport</keyword>
<evidence type="ECO:0000256" key="7">
    <source>
        <dbReference type="ARBA" id="ARBA00023065"/>
    </source>
</evidence>
<proteinExistence type="predicted"/>
<dbReference type="InterPro" id="IPR002528">
    <property type="entry name" value="MATE_fam"/>
</dbReference>
<dbReference type="GO" id="GO:0042910">
    <property type="term" value="F:xenobiotic transmembrane transporter activity"/>
    <property type="evidence" value="ECO:0007669"/>
    <property type="project" value="InterPro"/>
</dbReference>
<evidence type="ECO:0000256" key="3">
    <source>
        <dbReference type="ARBA" id="ARBA00022449"/>
    </source>
</evidence>
<feature type="transmembrane region" description="Helical" evidence="10">
    <location>
        <begin position="165"/>
        <end position="191"/>
    </location>
</feature>
<keyword evidence="5 10" id="KW-0812">Transmembrane</keyword>
<dbReference type="GO" id="GO:0005886">
    <property type="term" value="C:plasma membrane"/>
    <property type="evidence" value="ECO:0007669"/>
    <property type="project" value="UniProtKB-SubCell"/>
</dbReference>
<gene>
    <name evidence="11" type="ORF">O0V09_15620</name>
</gene>
<feature type="transmembrane region" description="Helical" evidence="10">
    <location>
        <begin position="127"/>
        <end position="153"/>
    </location>
</feature>
<feature type="transmembrane region" description="Helical" evidence="10">
    <location>
        <begin position="311"/>
        <end position="333"/>
    </location>
</feature>
<feature type="transmembrane region" description="Helical" evidence="10">
    <location>
        <begin position="268"/>
        <end position="290"/>
    </location>
</feature>
<dbReference type="Proteomes" id="UP001069090">
    <property type="component" value="Unassembled WGS sequence"/>
</dbReference>
<name>A0A9J6RR50_9GAMM</name>
<sequence length="446" mass="46941">MKQAVFTQGSTLKHILIMTGANTVGLITLFTVDLIDIYFLSLLGQEKMAAAVGFASALLFFMTSLSIGLQIAMGALVARAEGRNDRALAGRYCSNVMLFSALIAAALCFPVWLFAEQLLRFLGAQGHTLALALSYCNILLPATPLLAVGMCAAASLRALGDARRAMYATMGGALINAVLDPIFIFACGWGIEGAAMASFAARIGVFTLAVMAIVKVHKLPSKTNKAFFKADLAAIGAIAGPAVLTNVATPIGSSYVLKMMAEFGDSAVAGAAIIGRIAPVAFVALFALSGAIGPIIGQNAGAGRYDRVRQVVWNAMLSNLVYVLLIWGLLFLLSDSLVVFFRVDGDAAALIGFYNYYLAGGFVFGGMLFIANASFNNLHRAYFATLLNFGRALLGTVPLVYLLSQWFGAKGVIAGEVGGAAVFGVLGFSLVLWHISRLEKAEQASI</sequence>
<keyword evidence="3" id="KW-0050">Antiport</keyword>
<dbReference type="InterPro" id="IPR050222">
    <property type="entry name" value="MATE_MdtK"/>
</dbReference>
<evidence type="ECO:0000256" key="8">
    <source>
        <dbReference type="ARBA" id="ARBA00023136"/>
    </source>
</evidence>